<evidence type="ECO:0000256" key="1">
    <source>
        <dbReference type="ARBA" id="ARBA00004370"/>
    </source>
</evidence>
<keyword evidence="4 6" id="KW-0472">Membrane</keyword>
<feature type="transmembrane region" description="Helical" evidence="6">
    <location>
        <begin position="31"/>
        <end position="57"/>
    </location>
</feature>
<proteinExistence type="predicted"/>
<reference evidence="7 8" key="1">
    <citation type="submission" date="2020-07" db="EMBL/GenBank/DDBJ databases">
        <title>Sequencing the genomes of 1000 actinobacteria strains.</title>
        <authorList>
            <person name="Klenk H.-P."/>
        </authorList>
    </citation>
    <scope>NUCLEOTIDE SEQUENCE [LARGE SCALE GENOMIC DNA]</scope>
    <source>
        <strain evidence="7 8">DSM 18965</strain>
    </source>
</reference>
<evidence type="ECO:0000313" key="7">
    <source>
        <dbReference type="EMBL" id="NYD59381.1"/>
    </source>
</evidence>
<dbReference type="PANTHER" id="PTHR14948:SF25">
    <property type="entry name" value="DUF4190 DOMAIN-CONTAINING PROTEIN"/>
    <property type="match status" value="1"/>
</dbReference>
<dbReference type="PANTHER" id="PTHR14948">
    <property type="entry name" value="NG5"/>
    <property type="match status" value="1"/>
</dbReference>
<dbReference type="Pfam" id="PF04505">
    <property type="entry name" value="CD225"/>
    <property type="match status" value="1"/>
</dbReference>
<dbReference type="AlphaFoldDB" id="A0A7Y9F4R4"/>
<feature type="region of interest" description="Disordered" evidence="5">
    <location>
        <begin position="1"/>
        <end position="22"/>
    </location>
</feature>
<name>A0A7Y9F4R4_9ACTN</name>
<keyword evidence="3 6" id="KW-1133">Transmembrane helix</keyword>
<evidence type="ECO:0000256" key="5">
    <source>
        <dbReference type="SAM" id="MobiDB-lite"/>
    </source>
</evidence>
<evidence type="ECO:0000313" key="8">
    <source>
        <dbReference type="Proteomes" id="UP000516957"/>
    </source>
</evidence>
<dbReference type="GO" id="GO:0016020">
    <property type="term" value="C:membrane"/>
    <property type="evidence" value="ECO:0007669"/>
    <property type="project" value="UniProtKB-SubCell"/>
</dbReference>
<accession>A0A7Y9F4R4</accession>
<keyword evidence="2 6" id="KW-0812">Transmembrane</keyword>
<evidence type="ECO:0000256" key="2">
    <source>
        <dbReference type="ARBA" id="ARBA00022692"/>
    </source>
</evidence>
<dbReference type="InterPro" id="IPR007593">
    <property type="entry name" value="CD225/Dispanin_fam"/>
</dbReference>
<dbReference type="EMBL" id="JACCBE010000001">
    <property type="protein sequence ID" value="NYD59381.1"/>
    <property type="molecule type" value="Genomic_DNA"/>
</dbReference>
<feature type="compositionally biased region" description="Pro residues" evidence="5">
    <location>
        <begin position="1"/>
        <end position="13"/>
    </location>
</feature>
<dbReference type="InterPro" id="IPR051423">
    <property type="entry name" value="CD225/Dispanin"/>
</dbReference>
<evidence type="ECO:0000256" key="4">
    <source>
        <dbReference type="ARBA" id="ARBA00023136"/>
    </source>
</evidence>
<feature type="transmembrane region" description="Helical" evidence="6">
    <location>
        <begin position="78"/>
        <end position="103"/>
    </location>
</feature>
<dbReference type="Proteomes" id="UP000516957">
    <property type="component" value="Unassembled WGS sequence"/>
</dbReference>
<evidence type="ECO:0000256" key="6">
    <source>
        <dbReference type="SAM" id="Phobius"/>
    </source>
</evidence>
<keyword evidence="8" id="KW-1185">Reference proteome</keyword>
<gene>
    <name evidence="7" type="ORF">BKA08_003619</name>
</gene>
<dbReference type="RefSeq" id="WP_179616839.1">
    <property type="nucleotide sequence ID" value="NZ_CP059163.1"/>
</dbReference>
<comment type="caution">
    <text evidence="7">The sequence shown here is derived from an EMBL/GenBank/DDBJ whole genome shotgun (WGS) entry which is preliminary data.</text>
</comment>
<comment type="subcellular location">
    <subcellularLocation>
        <location evidence="1">Membrane</location>
    </subcellularLocation>
</comment>
<organism evidence="7 8">
    <name type="scientific">Nocardioides marinisabuli</name>
    <dbReference type="NCBI Taxonomy" id="419476"/>
    <lineage>
        <taxon>Bacteria</taxon>
        <taxon>Bacillati</taxon>
        <taxon>Actinomycetota</taxon>
        <taxon>Actinomycetes</taxon>
        <taxon>Propionibacteriales</taxon>
        <taxon>Nocardioidaceae</taxon>
        <taxon>Nocardioides</taxon>
    </lineage>
</organism>
<protein>
    <submittedName>
        <fullName evidence="7">Heme/copper-type cytochrome/quinol oxidase subunit 2</fullName>
    </submittedName>
</protein>
<evidence type="ECO:0000256" key="3">
    <source>
        <dbReference type="ARBA" id="ARBA00022989"/>
    </source>
</evidence>
<sequence>MSYSEPPPPPPQYGQPAYGGGPDSAPPPNNLVWAILSTLFCCLPLGVVSIVFAAQVNSKWQAGDHAGARESADKAKKFAIWSAVAGIVVIVLYVVVVIAVMGAGTV</sequence>